<organism evidence="1 2">
    <name type="scientific">Haematococcus lacustris</name>
    <name type="common">Green alga</name>
    <name type="synonym">Haematococcus pluvialis</name>
    <dbReference type="NCBI Taxonomy" id="44745"/>
    <lineage>
        <taxon>Eukaryota</taxon>
        <taxon>Viridiplantae</taxon>
        <taxon>Chlorophyta</taxon>
        <taxon>core chlorophytes</taxon>
        <taxon>Chlorophyceae</taxon>
        <taxon>CS clade</taxon>
        <taxon>Chlamydomonadales</taxon>
        <taxon>Haematococcaceae</taxon>
        <taxon>Haematococcus</taxon>
    </lineage>
</organism>
<reference evidence="1 2" key="1">
    <citation type="submission" date="2020-02" db="EMBL/GenBank/DDBJ databases">
        <title>Draft genome sequence of Haematococcus lacustris strain NIES-144.</title>
        <authorList>
            <person name="Morimoto D."/>
            <person name="Nakagawa S."/>
            <person name="Yoshida T."/>
            <person name="Sawayama S."/>
        </authorList>
    </citation>
    <scope>NUCLEOTIDE SEQUENCE [LARGE SCALE GENOMIC DNA]</scope>
    <source>
        <strain evidence="1 2">NIES-144</strain>
    </source>
</reference>
<proteinExistence type="predicted"/>
<accession>A0A6A0AEK2</accession>
<keyword evidence="2" id="KW-1185">Reference proteome</keyword>
<dbReference type="AlphaFoldDB" id="A0A6A0AEK2"/>
<evidence type="ECO:0000313" key="1">
    <source>
        <dbReference type="EMBL" id="GFH30297.1"/>
    </source>
</evidence>
<evidence type="ECO:0000313" key="2">
    <source>
        <dbReference type="Proteomes" id="UP000485058"/>
    </source>
</evidence>
<comment type="caution">
    <text evidence="1">The sequence shown here is derived from an EMBL/GenBank/DDBJ whole genome shotgun (WGS) entry which is preliminary data.</text>
</comment>
<sequence length="72" mass="7878">MPAGRARRLNGVIETCIRLRFSPNTSFGSAHTKVWGEGGLIATSLQPLLNPTAAVDAHARVEQPKRRARSQR</sequence>
<gene>
    <name evidence="1" type="ORF">HaLaN_29123</name>
</gene>
<protein>
    <submittedName>
        <fullName evidence="1">Uncharacterized protein</fullName>
    </submittedName>
</protein>
<name>A0A6A0AEK2_HAELA</name>
<dbReference type="EMBL" id="BLLF01004817">
    <property type="protein sequence ID" value="GFH30297.1"/>
    <property type="molecule type" value="Genomic_DNA"/>
</dbReference>
<dbReference type="Proteomes" id="UP000485058">
    <property type="component" value="Unassembled WGS sequence"/>
</dbReference>